<evidence type="ECO:0000313" key="2">
    <source>
        <dbReference type="EMBL" id="GEQ87020.1"/>
    </source>
</evidence>
<keyword evidence="1" id="KW-0812">Transmembrane</keyword>
<accession>A0A5J4FXM4</accession>
<keyword evidence="1" id="KW-1133">Transmembrane helix</keyword>
<gene>
    <name evidence="2" type="ORF">ULMS_25280</name>
</gene>
<keyword evidence="1" id="KW-0472">Membrane</keyword>
<proteinExistence type="predicted"/>
<evidence type="ECO:0000256" key="1">
    <source>
        <dbReference type="SAM" id="Phobius"/>
    </source>
</evidence>
<sequence length="223" mass="25538">MKTEKEIGIALEKKLQGAHRSPSPDMWEKINGSLDKKDRRRKIAFWLWGAGILIIALTTLYVATSNNDTQNKIVTIQEIDNNQTKTNASEIKNTQEITTNETLKQENVTPKGSKETDGKTINSTPNKMKQEVNISAKESTLKISEDKVKSATQNHKKTKERVTDEQYKVTKSYRYYNSKTKEEIVTENKKMMDSVIEKNMQLQKSLDSIKKLNAKIEKKKDSI</sequence>
<dbReference type="EMBL" id="BKCF01000005">
    <property type="protein sequence ID" value="GEQ87020.1"/>
    <property type="molecule type" value="Genomic_DNA"/>
</dbReference>
<organism evidence="2 3">
    <name type="scientific">Patiriisocius marinistellae</name>
    <dbReference type="NCBI Taxonomy" id="2494560"/>
    <lineage>
        <taxon>Bacteria</taxon>
        <taxon>Pseudomonadati</taxon>
        <taxon>Bacteroidota</taxon>
        <taxon>Flavobacteriia</taxon>
        <taxon>Flavobacteriales</taxon>
        <taxon>Flavobacteriaceae</taxon>
        <taxon>Patiriisocius</taxon>
    </lineage>
</organism>
<evidence type="ECO:0000313" key="3">
    <source>
        <dbReference type="Proteomes" id="UP000326994"/>
    </source>
</evidence>
<dbReference type="AlphaFoldDB" id="A0A5J4FXM4"/>
<feature type="transmembrane region" description="Helical" evidence="1">
    <location>
        <begin position="43"/>
        <end position="63"/>
    </location>
</feature>
<reference evidence="2 3" key="1">
    <citation type="submission" date="2019-08" db="EMBL/GenBank/DDBJ databases">
        <title>Ulvibacter marinistellae sp. nov., isolated from a starfish, Patiria pectinifera.</title>
        <authorList>
            <person name="Kawano K."/>
            <person name="Ushijima N."/>
            <person name="Kihara M."/>
            <person name="Itoh H."/>
        </authorList>
    </citation>
    <scope>NUCLEOTIDE SEQUENCE [LARGE SCALE GENOMIC DNA]</scope>
    <source>
        <strain evidence="2 3">KK4</strain>
    </source>
</reference>
<keyword evidence="3" id="KW-1185">Reference proteome</keyword>
<dbReference type="Proteomes" id="UP000326994">
    <property type="component" value="Unassembled WGS sequence"/>
</dbReference>
<protein>
    <submittedName>
        <fullName evidence="2">Uncharacterized protein</fullName>
    </submittedName>
</protein>
<dbReference type="OrthoDB" id="1453736at2"/>
<comment type="caution">
    <text evidence="2">The sequence shown here is derived from an EMBL/GenBank/DDBJ whole genome shotgun (WGS) entry which is preliminary data.</text>
</comment>
<name>A0A5J4FXM4_9FLAO</name>
<dbReference type="RefSeq" id="WP_151894937.1">
    <property type="nucleotide sequence ID" value="NZ_BKCF01000005.1"/>
</dbReference>